<dbReference type="RefSeq" id="WP_045774397.1">
    <property type="nucleotide sequence ID" value="NZ_LAJY01000032.1"/>
</dbReference>
<protein>
    <submittedName>
        <fullName evidence="2">Tellurite resistance protein TerB</fullName>
    </submittedName>
</protein>
<dbReference type="Gene3D" id="1.10.3680.10">
    <property type="entry name" value="TerB-like"/>
    <property type="match status" value="1"/>
</dbReference>
<dbReference type="SUPFAM" id="SSF158682">
    <property type="entry name" value="TerB-like"/>
    <property type="match status" value="1"/>
</dbReference>
<comment type="caution">
    <text evidence="2">The sequence shown here is derived from an EMBL/GenBank/DDBJ whole genome shotgun (WGS) entry which is preliminary data.</text>
</comment>
<evidence type="ECO:0000259" key="1">
    <source>
        <dbReference type="Pfam" id="PF05099"/>
    </source>
</evidence>
<sequence length="171" mass="18735">MSLFSMFKSDKGDQMTAHKAFAIALLYTMAADGEMDPEEVGHLLSVIGGERGKGGSIGVGANNQALLNAAMKYTRTHSHEQFLTEATPVLTTAQRLCILMNLVDSALADGEAEPEEREFFDKVQKAFGISDEDFRPYFQVLMMKNDRGVFLDQDHPMNQPGFSVTLPGQAA</sequence>
<accession>A0A0F3IZ50</accession>
<dbReference type="CDD" id="cd07177">
    <property type="entry name" value="terB_like"/>
    <property type="match status" value="1"/>
</dbReference>
<dbReference type="EMBL" id="LAJY01000032">
    <property type="protein sequence ID" value="KJV10879.1"/>
    <property type="molecule type" value="Genomic_DNA"/>
</dbReference>
<proteinExistence type="predicted"/>
<dbReference type="Pfam" id="PF05099">
    <property type="entry name" value="TerB"/>
    <property type="match status" value="1"/>
</dbReference>
<reference evidence="2 3" key="1">
    <citation type="submission" date="2015-03" db="EMBL/GenBank/DDBJ databases">
        <title>Draft genome sequence of Elstera litoralis.</title>
        <authorList>
            <person name="Rahalkar M.C."/>
            <person name="Dhakephalkar P.K."/>
            <person name="Pore S.D."/>
            <person name="Arora P."/>
            <person name="Kapse N.G."/>
            <person name="Pandit P.S."/>
        </authorList>
    </citation>
    <scope>NUCLEOTIDE SEQUENCE [LARGE SCALE GENOMIC DNA]</scope>
    <source>
        <strain evidence="2 3">Dia-1</strain>
    </source>
</reference>
<dbReference type="InterPro" id="IPR007791">
    <property type="entry name" value="DjlA_N"/>
</dbReference>
<dbReference type="AlphaFoldDB" id="A0A0F3IZ50"/>
<evidence type="ECO:0000313" key="2">
    <source>
        <dbReference type="EMBL" id="KJV10879.1"/>
    </source>
</evidence>
<keyword evidence="3" id="KW-1185">Reference proteome</keyword>
<gene>
    <name evidence="2" type="ORF">VZ95_02040</name>
</gene>
<dbReference type="OrthoDB" id="7304139at2"/>
<feature type="domain" description="Co-chaperone DjlA N-terminal" evidence="1">
    <location>
        <begin position="21"/>
        <end position="135"/>
    </location>
</feature>
<name>A0A0F3IZ50_9PROT</name>
<organism evidence="2 3">
    <name type="scientific">Elstera litoralis</name>
    <dbReference type="NCBI Taxonomy" id="552518"/>
    <lineage>
        <taxon>Bacteria</taxon>
        <taxon>Pseudomonadati</taxon>
        <taxon>Pseudomonadota</taxon>
        <taxon>Alphaproteobacteria</taxon>
        <taxon>Rhodospirillales</taxon>
        <taxon>Rhodospirillaceae</taxon>
        <taxon>Elstera</taxon>
    </lineage>
</organism>
<dbReference type="InterPro" id="IPR029024">
    <property type="entry name" value="TerB-like"/>
</dbReference>
<dbReference type="Proteomes" id="UP000033774">
    <property type="component" value="Unassembled WGS sequence"/>
</dbReference>
<evidence type="ECO:0000313" key="3">
    <source>
        <dbReference type="Proteomes" id="UP000033774"/>
    </source>
</evidence>